<proteinExistence type="predicted"/>
<keyword evidence="2" id="KW-1185">Reference proteome</keyword>
<evidence type="ECO:0000313" key="1">
    <source>
        <dbReference type="EMBL" id="CBL55609.1"/>
    </source>
</evidence>
<gene>
    <name evidence="1" type="ordered locus">PFREUD_01020</name>
</gene>
<sequence length="8" mass="941">MTSFGGWR</sequence>
<dbReference type="HOGENOM" id="CLU_3439449_0_0_11"/>
<name>D7GHN7_PROFC</name>
<protein>
    <submittedName>
        <fullName evidence="1">Uncharacterized protein</fullName>
    </submittedName>
</protein>
<dbReference type="Proteomes" id="UP000000936">
    <property type="component" value="Chromosome"/>
</dbReference>
<dbReference type="KEGG" id="pfr:PFREUD_01020"/>
<organism evidence="1 2">
    <name type="scientific">Propionibacterium freudenreichii subsp. shermanii (strain ATCC 9614 / DSM 4902 / CIP 103027 / NCIMB 8099 / CIRM-BIA1)</name>
    <dbReference type="NCBI Taxonomy" id="754252"/>
    <lineage>
        <taxon>Bacteria</taxon>
        <taxon>Bacillati</taxon>
        <taxon>Actinomycetota</taxon>
        <taxon>Actinomycetes</taxon>
        <taxon>Propionibacteriales</taxon>
        <taxon>Propionibacteriaceae</taxon>
        <taxon>Propionibacterium</taxon>
    </lineage>
</organism>
<reference evidence="1 2" key="1">
    <citation type="journal article" date="2010" name="PLoS ONE">
        <title>The complete genome of Propionibacterium freudenreichii CIRM-BIA1, a hardy actinobacterium with food and probiotic applications.</title>
        <authorList>
            <person name="Falentin H."/>
            <person name="Deutsch S.M."/>
            <person name="Jan G."/>
            <person name="Loux V."/>
            <person name="Thierry A."/>
            <person name="Parayre S."/>
            <person name="Maillard M.B."/>
            <person name="Dherbecourt J."/>
            <person name="Cousin F.J."/>
            <person name="Jardin J."/>
            <person name="Siguier P."/>
            <person name="Couloux A."/>
            <person name="Barbe V."/>
            <person name="Vacherie B."/>
            <person name="Wincker P."/>
            <person name="Gibrat J.F."/>
            <person name="Gaillardin C."/>
            <person name="Lortal S."/>
        </authorList>
    </citation>
    <scope>NUCLEOTIDE SEQUENCE [LARGE SCALE GENOMIC DNA]</scope>
    <source>
        <strain evidence="2">ATCC 9614 / DSM 4902 / CIP 103027 / NCIMB 8099 / CIRM-BIA1</strain>
    </source>
</reference>
<accession>D7GHN7</accession>
<dbReference type="EMBL" id="FN806773">
    <property type="protein sequence ID" value="CBL55609.1"/>
    <property type="molecule type" value="Genomic_DNA"/>
</dbReference>
<evidence type="ECO:0000313" key="2">
    <source>
        <dbReference type="Proteomes" id="UP000000936"/>
    </source>
</evidence>